<evidence type="ECO:0000256" key="3">
    <source>
        <dbReference type="ARBA" id="ARBA00037276"/>
    </source>
</evidence>
<dbReference type="InterPro" id="IPR050900">
    <property type="entry name" value="Transposase_IS3/IS150/IS904"/>
</dbReference>
<dbReference type="InterPro" id="IPR036397">
    <property type="entry name" value="RNaseH_sf"/>
</dbReference>
<evidence type="ECO:0000256" key="2">
    <source>
        <dbReference type="ARBA" id="ARBA00023125"/>
    </source>
</evidence>
<dbReference type="InterPro" id="IPR048020">
    <property type="entry name" value="Transpos_IS3"/>
</dbReference>
<dbReference type="InterPro" id="IPR002514">
    <property type="entry name" value="Transposase_8"/>
</dbReference>
<keyword evidence="2" id="KW-0238">DNA-binding</keyword>
<dbReference type="SUPFAM" id="SSF46689">
    <property type="entry name" value="Homeodomain-like"/>
    <property type="match status" value="1"/>
</dbReference>
<evidence type="ECO:0000313" key="7">
    <source>
        <dbReference type="EMBL" id="BAF99679.1"/>
    </source>
</evidence>
<accession>B0I367</accession>
<organism evidence="7">
    <name type="scientific">Vibrio penaeicida</name>
    <dbReference type="NCBI Taxonomy" id="104609"/>
    <lineage>
        <taxon>Bacteria</taxon>
        <taxon>Pseudomonadati</taxon>
        <taxon>Pseudomonadota</taxon>
        <taxon>Gammaproteobacteria</taxon>
        <taxon>Vibrionales</taxon>
        <taxon>Vibrionaceae</taxon>
        <taxon>Vibrio</taxon>
    </lineage>
</organism>
<dbReference type="InterPro" id="IPR012337">
    <property type="entry name" value="RNaseH-like_sf"/>
</dbReference>
<dbReference type="InterPro" id="IPR001584">
    <property type="entry name" value="Integrase_cat-core"/>
</dbReference>
<gene>
    <name evidence="7" type="primary">Tpase</name>
</gene>
<keyword evidence="5" id="KW-0175">Coiled coil</keyword>
<proteinExistence type="inferred from homology"/>
<dbReference type="SUPFAM" id="SSF53098">
    <property type="entry name" value="Ribonuclease H-like"/>
    <property type="match status" value="1"/>
</dbReference>
<dbReference type="Gene3D" id="3.30.420.10">
    <property type="entry name" value="Ribonuclease H-like superfamily/Ribonuclease H"/>
    <property type="match status" value="1"/>
</dbReference>
<dbReference type="Pfam" id="PF01527">
    <property type="entry name" value="HTH_Tnp_1"/>
    <property type="match status" value="1"/>
</dbReference>
<dbReference type="PROSITE" id="PS50994">
    <property type="entry name" value="INTEGRASE"/>
    <property type="match status" value="1"/>
</dbReference>
<dbReference type="AlphaFoldDB" id="B0I367"/>
<reference evidence="7" key="1">
    <citation type="journal article" date="2008" name="Gene">
        <title>Detection and characterization of a functional insertion sequence, ISVpa2, in Vibrio parahaemolyticus.</title>
        <authorList>
            <person name="Kamruzzaman M."/>
            <person name="Nishibuchi M."/>
        </authorList>
    </citation>
    <scope>NUCLEOTIDE SEQUENCE</scope>
    <source>
        <strain evidence="7">IFO 15640</strain>
    </source>
</reference>
<sequence>MTTNKKTRIKHSPEFKAEALKLSEKVGVAAAARQLGLHESQIYGWRKAIKKDTSTSQRERDLAAEVAKLKRQLAEQAEELDIVKKGRHLLREKSKVDCYEFMLEHLLCFNVVRMAKVFEVSRSGFYYWIKHRHKAIQREAIRQKLDEKVKKAFDNSKGRDGSRRIQKELAENGDSRNVKTIAASMKRQDLTPKAARKFKCTTDSKHKMPVAPNLLAQDFNATAPNQKWAGDITYLATSEGWLYLAVIIDLYSRQVIGWSMDTRMTATLVCDALSMALFRRGFPEHVTVHSDRGSQYCSKDYRDIISAYNLKQSMSRKGNCWDNACVESFFHSMKVEAIQYEPIMTRNEMRQTVFEYIEVDYNRMRRHSALGYLSPVNFEQQIVA</sequence>
<dbReference type="InterPro" id="IPR025948">
    <property type="entry name" value="HTH-like_dom"/>
</dbReference>
<evidence type="ECO:0000256" key="4">
    <source>
        <dbReference type="ARBA" id="ARBA00043964"/>
    </source>
</evidence>
<dbReference type="InterPro" id="IPR009057">
    <property type="entry name" value="Homeodomain-like_sf"/>
</dbReference>
<dbReference type="GO" id="GO:0006313">
    <property type="term" value="P:DNA transposition"/>
    <property type="evidence" value="ECO:0007669"/>
    <property type="project" value="InterPro"/>
</dbReference>
<dbReference type="Pfam" id="PF13333">
    <property type="entry name" value="rve_2"/>
    <property type="match status" value="1"/>
</dbReference>
<dbReference type="GO" id="GO:0003677">
    <property type="term" value="F:DNA binding"/>
    <property type="evidence" value="ECO:0007669"/>
    <property type="project" value="UniProtKB-KW"/>
</dbReference>
<feature type="coiled-coil region" evidence="5">
    <location>
        <begin position="59"/>
        <end position="86"/>
    </location>
</feature>
<dbReference type="Pfam" id="PF13276">
    <property type="entry name" value="HTH_21"/>
    <property type="match status" value="1"/>
</dbReference>
<dbReference type="NCBIfam" id="NF033516">
    <property type="entry name" value="transpos_IS3"/>
    <property type="match status" value="1"/>
</dbReference>
<dbReference type="GO" id="GO:0015074">
    <property type="term" value="P:DNA integration"/>
    <property type="evidence" value="ECO:0007669"/>
    <property type="project" value="InterPro"/>
</dbReference>
<comment type="similarity">
    <text evidence="1">Belongs to the transposase 8 family.</text>
</comment>
<evidence type="ECO:0000259" key="6">
    <source>
        <dbReference type="PROSITE" id="PS50994"/>
    </source>
</evidence>
<dbReference type="PANTHER" id="PTHR46889:SF6">
    <property type="entry name" value="TRANSPOSASE INSF FOR INSERTION SEQUENCE IS3B"/>
    <property type="match status" value="1"/>
</dbReference>
<comment type="similarity">
    <text evidence="4">Belongs to the transposase IS3/IS150/IS904 family.</text>
</comment>
<evidence type="ECO:0000256" key="1">
    <source>
        <dbReference type="ARBA" id="ARBA00009964"/>
    </source>
</evidence>
<dbReference type="GO" id="GO:0004803">
    <property type="term" value="F:transposase activity"/>
    <property type="evidence" value="ECO:0007669"/>
    <property type="project" value="InterPro"/>
</dbReference>
<feature type="domain" description="Integrase catalytic" evidence="6">
    <location>
        <begin position="220"/>
        <end position="383"/>
    </location>
</feature>
<protein>
    <submittedName>
        <fullName evidence="7">Transposase</fullName>
    </submittedName>
</protein>
<dbReference type="PANTHER" id="PTHR46889">
    <property type="entry name" value="TRANSPOSASE INSF FOR INSERTION SEQUENCE IS3B-RELATED"/>
    <property type="match status" value="1"/>
</dbReference>
<comment type="function">
    <text evidence="3">Involved in the transposition of the insertion sequence IS3.</text>
</comment>
<dbReference type="EMBL" id="AB353319">
    <property type="protein sequence ID" value="BAF99679.1"/>
    <property type="molecule type" value="Genomic_DNA"/>
</dbReference>
<dbReference type="Pfam" id="PF00665">
    <property type="entry name" value="rve"/>
    <property type="match status" value="1"/>
</dbReference>
<evidence type="ECO:0000256" key="5">
    <source>
        <dbReference type="SAM" id="Coils"/>
    </source>
</evidence>
<name>B0I367_9VIBR</name>